<evidence type="ECO:0000256" key="3">
    <source>
        <dbReference type="ARBA" id="ARBA00023163"/>
    </source>
</evidence>
<evidence type="ECO:0000259" key="6">
    <source>
        <dbReference type="Pfam" id="PF23176"/>
    </source>
</evidence>
<accession>A0AAD6PUX5</accession>
<evidence type="ECO:0000313" key="7">
    <source>
        <dbReference type="EMBL" id="KAJ6968707.1"/>
    </source>
</evidence>
<evidence type="ECO:0000256" key="5">
    <source>
        <dbReference type="SAM" id="MobiDB-lite"/>
    </source>
</evidence>
<dbReference type="AlphaFoldDB" id="A0AAD6PUX5"/>
<evidence type="ECO:0000256" key="4">
    <source>
        <dbReference type="ARBA" id="ARBA00023242"/>
    </source>
</evidence>
<organism evidence="7 8">
    <name type="scientific">Populus alba x Populus x berolinensis</name>
    <dbReference type="NCBI Taxonomy" id="444605"/>
    <lineage>
        <taxon>Eukaryota</taxon>
        <taxon>Viridiplantae</taxon>
        <taxon>Streptophyta</taxon>
        <taxon>Embryophyta</taxon>
        <taxon>Tracheophyta</taxon>
        <taxon>Spermatophyta</taxon>
        <taxon>Magnoliopsida</taxon>
        <taxon>eudicotyledons</taxon>
        <taxon>Gunneridae</taxon>
        <taxon>Pentapetalae</taxon>
        <taxon>rosids</taxon>
        <taxon>fabids</taxon>
        <taxon>Malpighiales</taxon>
        <taxon>Salicaceae</taxon>
        <taxon>Saliceae</taxon>
        <taxon>Populus</taxon>
    </lineage>
</organism>
<dbReference type="InterPro" id="IPR011598">
    <property type="entry name" value="bHLH_dom"/>
</dbReference>
<evidence type="ECO:0000313" key="8">
    <source>
        <dbReference type="Proteomes" id="UP001164929"/>
    </source>
</evidence>
<keyword evidence="2" id="KW-0805">Transcription regulation</keyword>
<dbReference type="PANTHER" id="PTHR46196">
    <property type="entry name" value="TRANSCRIPTION FACTOR BHLH155-LIKE ISOFORM X1-RELATED"/>
    <property type="match status" value="1"/>
</dbReference>
<evidence type="ECO:0000256" key="2">
    <source>
        <dbReference type="ARBA" id="ARBA00023015"/>
    </source>
</evidence>
<keyword evidence="4" id="KW-0539">Nucleus</keyword>
<dbReference type="GO" id="GO:0005634">
    <property type="term" value="C:nucleus"/>
    <property type="evidence" value="ECO:0007669"/>
    <property type="project" value="UniProtKB-SubCell"/>
</dbReference>
<keyword evidence="3" id="KW-0804">Transcription</keyword>
<keyword evidence="8" id="KW-1185">Reference proteome</keyword>
<dbReference type="GO" id="GO:0003700">
    <property type="term" value="F:DNA-binding transcription factor activity"/>
    <property type="evidence" value="ECO:0007669"/>
    <property type="project" value="InterPro"/>
</dbReference>
<dbReference type="PANTHER" id="PTHR46196:SF3">
    <property type="entry name" value="TRANSCRIPTION FACTOR LHW-LIKE ISOFORM X1"/>
    <property type="match status" value="1"/>
</dbReference>
<dbReference type="GO" id="GO:0046983">
    <property type="term" value="F:protein dimerization activity"/>
    <property type="evidence" value="ECO:0007669"/>
    <property type="project" value="InterPro"/>
</dbReference>
<dbReference type="Proteomes" id="UP001164929">
    <property type="component" value="Chromosome 16"/>
</dbReference>
<protein>
    <submittedName>
        <fullName evidence="7">Transcription factor bHLH157-like</fullName>
    </submittedName>
</protein>
<proteinExistence type="predicted"/>
<feature type="region of interest" description="Disordered" evidence="5">
    <location>
        <begin position="1"/>
        <end position="47"/>
    </location>
</feature>
<gene>
    <name evidence="7" type="ORF">NC653_036630</name>
</gene>
<dbReference type="Pfam" id="PF23176">
    <property type="entry name" value="bHLH_LHW"/>
    <property type="match status" value="1"/>
</dbReference>
<feature type="domain" description="BHLH" evidence="6">
    <location>
        <begin position="40"/>
        <end position="65"/>
    </location>
</feature>
<name>A0AAD6PUX5_9ROSI</name>
<dbReference type="EMBL" id="JAQIZT010000016">
    <property type="protein sequence ID" value="KAJ6968707.1"/>
    <property type="molecule type" value="Genomic_DNA"/>
</dbReference>
<dbReference type="InterPro" id="IPR043561">
    <property type="entry name" value="LHW-like"/>
</dbReference>
<comment type="subcellular location">
    <subcellularLocation>
        <location evidence="1">Nucleus</location>
    </subcellularLocation>
</comment>
<reference evidence="7 8" key="1">
    <citation type="journal article" date="2023" name="Mol. Ecol. Resour.">
        <title>Chromosome-level genome assembly of a triploid poplar Populus alba 'Berolinensis'.</title>
        <authorList>
            <person name="Chen S."/>
            <person name="Yu Y."/>
            <person name="Wang X."/>
            <person name="Wang S."/>
            <person name="Zhang T."/>
            <person name="Zhou Y."/>
            <person name="He R."/>
            <person name="Meng N."/>
            <person name="Wang Y."/>
            <person name="Liu W."/>
            <person name="Liu Z."/>
            <person name="Liu J."/>
            <person name="Guo Q."/>
            <person name="Huang H."/>
            <person name="Sederoff R.R."/>
            <person name="Wang G."/>
            <person name="Qu G."/>
            <person name="Chen S."/>
        </authorList>
    </citation>
    <scope>NUCLEOTIDE SEQUENCE [LARGE SCALE GENOMIC DNA]</scope>
    <source>
        <strain evidence="7">SC-2020</strain>
    </source>
</reference>
<sequence>MMSTIFDQERQGKARNHPHPGKGKWMPNVGSRGKPGANRRPRPSDRQLIQERARELRELVPNGTEVRFLGFCAFFISDLIHVFFLFSKCVLVVDFAFSVGFINASCLI</sequence>
<comment type="caution">
    <text evidence="7">The sequence shown here is derived from an EMBL/GenBank/DDBJ whole genome shotgun (WGS) entry which is preliminary data.</text>
</comment>
<evidence type="ECO:0000256" key="1">
    <source>
        <dbReference type="ARBA" id="ARBA00004123"/>
    </source>
</evidence>
<feature type="compositionally biased region" description="Basic residues" evidence="5">
    <location>
        <begin position="13"/>
        <end position="22"/>
    </location>
</feature>